<dbReference type="KEGG" id="nlu:111064109"/>
<feature type="chain" id="PRO_5009605877" evidence="1">
    <location>
        <begin position="20"/>
        <end position="179"/>
    </location>
</feature>
<sequence length="179" mass="19940">MIGMRLSMLIMTVSMQLHGYVSMPSHANITKRQTDCESSLECASQEEWCVHGKCENPCASPMDCQSWSQGGGYCVALSATGFCRFFTVELDEIYSAEGTPKMKTGLKEEGSYCSWTDDCAPHLYCHTNHKCIDPCEHLVMCTSDGSDDNPGFVVPKLNSEYQPSEKYRCVVENYDVGCH</sequence>
<keyword evidence="1" id="KW-0732">Signal</keyword>
<accession>A0A1I9WLB0</accession>
<dbReference type="RefSeq" id="XP_022207477.1">
    <property type="nucleotide sequence ID" value="XM_022351785.2"/>
</dbReference>
<name>A0A1I9WLB0_NILLU</name>
<feature type="signal peptide" evidence="1">
    <location>
        <begin position="1"/>
        <end position="19"/>
    </location>
</feature>
<dbReference type="EMBL" id="KU932294">
    <property type="protein sequence ID" value="APA33930.1"/>
    <property type="molecule type" value="mRNA"/>
</dbReference>
<dbReference type="GeneID" id="111064109"/>
<protein>
    <submittedName>
        <fullName evidence="2">Seminal fluid protein</fullName>
    </submittedName>
</protein>
<organism evidence="2">
    <name type="scientific">Nilaparvata lugens</name>
    <name type="common">Brown planthopper</name>
    <dbReference type="NCBI Taxonomy" id="108931"/>
    <lineage>
        <taxon>Eukaryota</taxon>
        <taxon>Metazoa</taxon>
        <taxon>Ecdysozoa</taxon>
        <taxon>Arthropoda</taxon>
        <taxon>Hexapoda</taxon>
        <taxon>Insecta</taxon>
        <taxon>Pterygota</taxon>
        <taxon>Neoptera</taxon>
        <taxon>Paraneoptera</taxon>
        <taxon>Hemiptera</taxon>
        <taxon>Auchenorrhyncha</taxon>
        <taxon>Fulgoroidea</taxon>
        <taxon>Delphacidae</taxon>
        <taxon>Delphacinae</taxon>
        <taxon>Nilaparvata</taxon>
    </lineage>
</organism>
<dbReference type="AlphaFoldDB" id="A0A1I9WLB0"/>
<reference evidence="2" key="1">
    <citation type="journal article" date="2016" name="BMC Genomics">
        <title>Seminal fluid protein genes of the brown planthopper, Nilaparvata lugens.</title>
        <authorList>
            <person name="Yu B."/>
            <person name="Li D.T."/>
            <person name="Lu J.B."/>
            <person name="Zhang W.X."/>
            <person name="Zhang C.X."/>
        </authorList>
    </citation>
    <scope>NUCLEOTIDE SEQUENCE</scope>
    <source>
        <strain evidence="2">NlSFP_secreted_comp34222</strain>
    </source>
</reference>
<evidence type="ECO:0000313" key="2">
    <source>
        <dbReference type="EMBL" id="APA33930.1"/>
    </source>
</evidence>
<evidence type="ECO:0000256" key="1">
    <source>
        <dbReference type="SAM" id="SignalP"/>
    </source>
</evidence>
<dbReference type="OrthoDB" id="6636648at2759"/>
<proteinExistence type="evidence at transcript level"/>